<dbReference type="OrthoDB" id="422540at2759"/>
<dbReference type="PANTHER" id="PTHR41694">
    <property type="entry name" value="ENDOGENOUS RETROVIRUS GROUP K MEMBER POL PROTEIN"/>
    <property type="match status" value="1"/>
</dbReference>
<dbReference type="GO" id="GO:0004519">
    <property type="term" value="F:endonuclease activity"/>
    <property type="evidence" value="ECO:0007669"/>
    <property type="project" value="UniProtKB-KW"/>
</dbReference>
<dbReference type="InterPro" id="IPR010661">
    <property type="entry name" value="RVT_thumb"/>
</dbReference>
<evidence type="ECO:0000256" key="6">
    <source>
        <dbReference type="ARBA" id="ARBA00022918"/>
    </source>
</evidence>
<keyword evidence="1" id="KW-0808">Transferase</keyword>
<keyword evidence="5" id="KW-0378">Hydrolase</keyword>
<evidence type="ECO:0000256" key="5">
    <source>
        <dbReference type="ARBA" id="ARBA00022801"/>
    </source>
</evidence>
<dbReference type="Proteomes" id="UP000276834">
    <property type="component" value="Unassembled WGS sequence"/>
</dbReference>
<dbReference type="InterPro" id="IPR043502">
    <property type="entry name" value="DNA/RNA_pol_sf"/>
</dbReference>
<evidence type="ECO:0000259" key="7">
    <source>
        <dbReference type="Pfam" id="PF06817"/>
    </source>
</evidence>
<dbReference type="GO" id="GO:0035613">
    <property type="term" value="F:RNA stem-loop binding"/>
    <property type="evidence" value="ECO:0007669"/>
    <property type="project" value="TreeGrafter"/>
</dbReference>
<dbReference type="GO" id="GO:0016787">
    <property type="term" value="F:hydrolase activity"/>
    <property type="evidence" value="ECO:0007669"/>
    <property type="project" value="UniProtKB-KW"/>
</dbReference>
<dbReference type="EMBL" id="QUSF01000021">
    <property type="protein sequence ID" value="RLW01840.1"/>
    <property type="molecule type" value="Genomic_DNA"/>
</dbReference>
<dbReference type="GO" id="GO:0003964">
    <property type="term" value="F:RNA-directed DNA polymerase activity"/>
    <property type="evidence" value="ECO:0007669"/>
    <property type="project" value="UniProtKB-KW"/>
</dbReference>
<gene>
    <name evidence="8" type="ORF">DV515_00007754</name>
</gene>
<dbReference type="Pfam" id="PF06817">
    <property type="entry name" value="RVT_thumb"/>
    <property type="match status" value="1"/>
</dbReference>
<dbReference type="AlphaFoldDB" id="A0A3L8SHA9"/>
<sequence>MDVITWLRPYLGLTDTQLSPVYDLLKRDSDLKSPRTLTPEACQVLEEIQQAVSARQVYRIDLSVDVTVFIRIPQVSLVNGVTNDLISCTSWNGCSCPISRRRRQRHWLS</sequence>
<protein>
    <recommendedName>
        <fullName evidence="7">Reverse transcriptase thumb domain-containing protein</fullName>
    </recommendedName>
</protein>
<comment type="caution">
    <text evidence="8">The sequence shown here is derived from an EMBL/GenBank/DDBJ whole genome shotgun (WGS) entry which is preliminary data.</text>
</comment>
<dbReference type="Gene3D" id="3.30.70.270">
    <property type="match status" value="1"/>
</dbReference>
<evidence type="ECO:0000256" key="4">
    <source>
        <dbReference type="ARBA" id="ARBA00022759"/>
    </source>
</evidence>
<keyword evidence="2" id="KW-0548">Nucleotidyltransferase</keyword>
<reference evidence="8 9" key="1">
    <citation type="journal article" date="2018" name="Proc. R. Soc. B">
        <title>A non-coding region near Follistatin controls head colour polymorphism in the Gouldian finch.</title>
        <authorList>
            <person name="Toomey M.B."/>
            <person name="Marques C.I."/>
            <person name="Andrade P."/>
            <person name="Araujo P.M."/>
            <person name="Sabatino S."/>
            <person name="Gazda M.A."/>
            <person name="Afonso S."/>
            <person name="Lopes R.J."/>
            <person name="Corbo J.C."/>
            <person name="Carneiro M."/>
        </authorList>
    </citation>
    <scope>NUCLEOTIDE SEQUENCE [LARGE SCALE GENOMIC DNA]</scope>
    <source>
        <strain evidence="8">Red01</strain>
        <tissue evidence="8">Muscle</tissue>
    </source>
</reference>
<evidence type="ECO:0000313" key="8">
    <source>
        <dbReference type="EMBL" id="RLW01840.1"/>
    </source>
</evidence>
<evidence type="ECO:0000256" key="3">
    <source>
        <dbReference type="ARBA" id="ARBA00022722"/>
    </source>
</evidence>
<name>A0A3L8SHA9_CHLGU</name>
<evidence type="ECO:0000313" key="9">
    <source>
        <dbReference type="Proteomes" id="UP000276834"/>
    </source>
</evidence>
<proteinExistence type="predicted"/>
<dbReference type="InterPro" id="IPR043128">
    <property type="entry name" value="Rev_trsase/Diguanyl_cyclase"/>
</dbReference>
<accession>A0A3L8SHA9</accession>
<keyword evidence="6" id="KW-0695">RNA-directed DNA polymerase</keyword>
<evidence type="ECO:0000256" key="2">
    <source>
        <dbReference type="ARBA" id="ARBA00022695"/>
    </source>
</evidence>
<keyword evidence="4" id="KW-0255">Endonuclease</keyword>
<keyword evidence="3" id="KW-0540">Nuclease</keyword>
<feature type="domain" description="Reverse transcriptase thumb" evidence="7">
    <location>
        <begin position="3"/>
        <end position="45"/>
    </location>
</feature>
<evidence type="ECO:0000256" key="1">
    <source>
        <dbReference type="ARBA" id="ARBA00022679"/>
    </source>
</evidence>
<organism evidence="8 9">
    <name type="scientific">Chloebia gouldiae</name>
    <name type="common">Gouldian finch</name>
    <name type="synonym">Erythrura gouldiae</name>
    <dbReference type="NCBI Taxonomy" id="44316"/>
    <lineage>
        <taxon>Eukaryota</taxon>
        <taxon>Metazoa</taxon>
        <taxon>Chordata</taxon>
        <taxon>Craniata</taxon>
        <taxon>Vertebrata</taxon>
        <taxon>Euteleostomi</taxon>
        <taxon>Archelosauria</taxon>
        <taxon>Archosauria</taxon>
        <taxon>Dinosauria</taxon>
        <taxon>Saurischia</taxon>
        <taxon>Theropoda</taxon>
        <taxon>Coelurosauria</taxon>
        <taxon>Aves</taxon>
        <taxon>Neognathae</taxon>
        <taxon>Neoaves</taxon>
        <taxon>Telluraves</taxon>
        <taxon>Australaves</taxon>
        <taxon>Passeriformes</taxon>
        <taxon>Passeroidea</taxon>
        <taxon>Passeridae</taxon>
        <taxon>Chloebia</taxon>
    </lineage>
</organism>
<keyword evidence="9" id="KW-1185">Reference proteome</keyword>
<dbReference type="SUPFAM" id="SSF56672">
    <property type="entry name" value="DNA/RNA polymerases"/>
    <property type="match status" value="1"/>
</dbReference>
<dbReference type="PANTHER" id="PTHR41694:SF3">
    <property type="entry name" value="RNA-DIRECTED DNA POLYMERASE-RELATED"/>
    <property type="match status" value="1"/>
</dbReference>